<feature type="region of interest" description="Disordered" evidence="1">
    <location>
        <begin position="310"/>
        <end position="352"/>
    </location>
</feature>
<reference evidence="2" key="1">
    <citation type="submission" date="2020-02" db="EMBL/GenBank/DDBJ databases">
        <authorList>
            <person name="Meier V. D."/>
        </authorList>
    </citation>
    <scope>NUCLEOTIDE SEQUENCE</scope>
    <source>
        <strain evidence="2">AVDCRST_MAG13</strain>
    </source>
</reference>
<sequence>MGFLRNVVTDLVEKRLWPVALLLVLALAAVPVLLGRGAEPEPAASAALPAATPAPATARAQIAVDVPVPANRERKGKLRDPFKQRKAKAAPAATAASSAITAKAASGADDADAGSFPAGSGAAPSGPMPSDVTPPASSGPSAPAAPDADAPKADAKDLYRISLRFGRTGKLRTRRDLARLTPLPTVDNPFFVFLGVLEGGKRAVFLVSTDAKATGDGVCKPSRTSCQTIELRVGDTEYFDVERASGPVQYQLDLVSITKEEAGSTSEAVAARARASKDGAEVLEAAGADALGGIDGYRFSRRTGLLERTPVASRASADDAAGQDEADAAETPADPAAAGEPAVAQAATADRAQDKRLRAAVRAVVRGVGRALSAVR</sequence>
<feature type="region of interest" description="Disordered" evidence="1">
    <location>
        <begin position="63"/>
        <end position="94"/>
    </location>
</feature>
<evidence type="ECO:0000313" key="2">
    <source>
        <dbReference type="EMBL" id="CAA9525475.1"/>
    </source>
</evidence>
<feature type="compositionally biased region" description="Low complexity" evidence="1">
    <location>
        <begin position="110"/>
        <end position="148"/>
    </location>
</feature>
<dbReference type="AlphaFoldDB" id="A0A6J4TK43"/>
<organism evidence="2">
    <name type="scientific">uncultured Solirubrobacteraceae bacterium</name>
    <dbReference type="NCBI Taxonomy" id="1162706"/>
    <lineage>
        <taxon>Bacteria</taxon>
        <taxon>Bacillati</taxon>
        <taxon>Actinomycetota</taxon>
        <taxon>Thermoleophilia</taxon>
        <taxon>Solirubrobacterales</taxon>
        <taxon>Solirubrobacteraceae</taxon>
        <taxon>environmental samples</taxon>
    </lineage>
</organism>
<name>A0A6J4TK43_9ACTN</name>
<feature type="compositionally biased region" description="Low complexity" evidence="1">
    <location>
        <begin position="329"/>
        <end position="350"/>
    </location>
</feature>
<proteinExistence type="predicted"/>
<evidence type="ECO:0000256" key="1">
    <source>
        <dbReference type="SAM" id="MobiDB-lite"/>
    </source>
</evidence>
<accession>A0A6J4TK43</accession>
<protein>
    <submittedName>
        <fullName evidence="2">Uncharacterized protein</fullName>
    </submittedName>
</protein>
<gene>
    <name evidence="2" type="ORF">AVDCRST_MAG13-3683</name>
</gene>
<feature type="region of interest" description="Disordered" evidence="1">
    <location>
        <begin position="110"/>
        <end position="153"/>
    </location>
</feature>
<dbReference type="EMBL" id="CADCVO010000573">
    <property type="protein sequence ID" value="CAA9525475.1"/>
    <property type="molecule type" value="Genomic_DNA"/>
</dbReference>